<evidence type="ECO:0000313" key="16">
    <source>
        <dbReference type="EMBL" id="TDL29642.1"/>
    </source>
</evidence>
<dbReference type="InterPro" id="IPR029058">
    <property type="entry name" value="AB_hydrolase_fold"/>
</dbReference>
<reference evidence="16 17" key="1">
    <citation type="submission" date="2018-06" db="EMBL/GenBank/DDBJ databases">
        <title>A transcriptomic atlas of mushroom development highlights an independent origin of complex multicellularity.</title>
        <authorList>
            <consortium name="DOE Joint Genome Institute"/>
            <person name="Krizsan K."/>
            <person name="Almasi E."/>
            <person name="Merenyi Z."/>
            <person name="Sahu N."/>
            <person name="Viragh M."/>
            <person name="Koszo T."/>
            <person name="Mondo S."/>
            <person name="Kiss B."/>
            <person name="Balint B."/>
            <person name="Kues U."/>
            <person name="Barry K."/>
            <person name="Hegedus J.C."/>
            <person name="Henrissat B."/>
            <person name="Johnson J."/>
            <person name="Lipzen A."/>
            <person name="Ohm R."/>
            <person name="Nagy I."/>
            <person name="Pangilinan J."/>
            <person name="Yan J."/>
            <person name="Xiong Y."/>
            <person name="Grigoriev I.V."/>
            <person name="Hibbett D.S."/>
            <person name="Nagy L.G."/>
        </authorList>
    </citation>
    <scope>NUCLEOTIDE SEQUENCE [LARGE SCALE GENOMIC DNA]</scope>
    <source>
        <strain evidence="16 17">SZMC22713</strain>
    </source>
</reference>
<evidence type="ECO:0000256" key="12">
    <source>
        <dbReference type="ARBA" id="ARBA00047337"/>
    </source>
</evidence>
<dbReference type="Proteomes" id="UP000294933">
    <property type="component" value="Unassembled WGS sequence"/>
</dbReference>
<dbReference type="Pfam" id="PF02230">
    <property type="entry name" value="Abhydrolase_2"/>
    <property type="match status" value="1"/>
</dbReference>
<keyword evidence="7" id="KW-0378">Hydrolase</keyword>
<dbReference type="PANTHER" id="PTHR10655:SF17">
    <property type="entry name" value="LYSOPHOSPHOLIPASE-LIKE PROTEIN 1"/>
    <property type="match status" value="1"/>
</dbReference>
<dbReference type="STRING" id="50990.A0A4R5XFT0"/>
<evidence type="ECO:0000256" key="14">
    <source>
        <dbReference type="SAM" id="Phobius"/>
    </source>
</evidence>
<keyword evidence="8" id="KW-0276">Fatty acid metabolism</keyword>
<evidence type="ECO:0000256" key="9">
    <source>
        <dbReference type="ARBA" id="ARBA00023098"/>
    </source>
</evidence>
<keyword evidence="6" id="KW-0963">Cytoplasm</keyword>
<keyword evidence="14" id="KW-1133">Transmembrane helix</keyword>
<evidence type="ECO:0000256" key="1">
    <source>
        <dbReference type="ARBA" id="ARBA00004496"/>
    </source>
</evidence>
<feature type="region of interest" description="Disordered" evidence="13">
    <location>
        <begin position="238"/>
        <end position="259"/>
    </location>
</feature>
<evidence type="ECO:0000256" key="2">
    <source>
        <dbReference type="ARBA" id="ARBA00006499"/>
    </source>
</evidence>
<evidence type="ECO:0000256" key="7">
    <source>
        <dbReference type="ARBA" id="ARBA00022801"/>
    </source>
</evidence>
<evidence type="ECO:0000256" key="3">
    <source>
        <dbReference type="ARBA" id="ARBA00012423"/>
    </source>
</evidence>
<dbReference type="VEuPathDB" id="FungiDB:BD410DRAFT_780114"/>
<evidence type="ECO:0000256" key="6">
    <source>
        <dbReference type="ARBA" id="ARBA00022490"/>
    </source>
</evidence>
<feature type="domain" description="Phospholipase/carboxylesterase/thioesterase" evidence="15">
    <location>
        <begin position="42"/>
        <end position="265"/>
    </location>
</feature>
<evidence type="ECO:0000256" key="10">
    <source>
        <dbReference type="ARBA" id="ARBA00029392"/>
    </source>
</evidence>
<organism evidence="16 17">
    <name type="scientific">Rickenella mellea</name>
    <dbReference type="NCBI Taxonomy" id="50990"/>
    <lineage>
        <taxon>Eukaryota</taxon>
        <taxon>Fungi</taxon>
        <taxon>Dikarya</taxon>
        <taxon>Basidiomycota</taxon>
        <taxon>Agaricomycotina</taxon>
        <taxon>Agaricomycetes</taxon>
        <taxon>Hymenochaetales</taxon>
        <taxon>Rickenellaceae</taxon>
        <taxon>Rickenella</taxon>
    </lineage>
</organism>
<keyword evidence="9" id="KW-0443">Lipid metabolism</keyword>
<dbReference type="AlphaFoldDB" id="A0A4R5XFT0"/>
<feature type="transmembrane region" description="Helical" evidence="14">
    <location>
        <begin position="6"/>
        <end position="25"/>
    </location>
</feature>
<evidence type="ECO:0000256" key="5">
    <source>
        <dbReference type="ARBA" id="ARBA00022487"/>
    </source>
</evidence>
<comment type="similarity">
    <text evidence="2">Belongs to the AB hydrolase superfamily. AB hydrolase 2 family.</text>
</comment>
<dbReference type="SUPFAM" id="SSF53474">
    <property type="entry name" value="alpha/beta-Hydrolases"/>
    <property type="match status" value="1"/>
</dbReference>
<keyword evidence="5" id="KW-0719">Serine esterase</keyword>
<dbReference type="Gene3D" id="3.40.50.1820">
    <property type="entry name" value="alpha/beta hydrolase"/>
    <property type="match status" value="1"/>
</dbReference>
<dbReference type="FunFam" id="3.40.50.1820:FF:000010">
    <property type="entry name" value="Acyl-protein thioesterase 2"/>
    <property type="match status" value="1"/>
</dbReference>
<keyword evidence="17" id="KW-1185">Reference proteome</keyword>
<sequence length="279" mass="30298">MSLLTLSKFFTSLGVIFGLAYFWFYPNPKQPMAALRSLRFLTVPPRTKHTATVIFVHGLGDTGAGWEPVAQMFGADNALSHVKWVLPHAPTMSVTANMGMEMPSWFDILSFGFNSEEDEPGMLKTMRSLNELVGAEVDAGMPASRIVLGGFSQGAAMSLLTGLTSERKLAGVVSLSGWLPLRAKFKSMASNCARSIPIFWGHGLDDPLVNFALGQASANFLKSEVGIPEASDGNPSGLKFKGYAGVPHSTSPQELEDVKGWLKTVLPKEEEEEEEEEEQ</sequence>
<gene>
    <name evidence="16" type="ORF">BD410DRAFT_780114</name>
</gene>
<evidence type="ECO:0000313" key="17">
    <source>
        <dbReference type="Proteomes" id="UP000294933"/>
    </source>
</evidence>
<evidence type="ECO:0000256" key="8">
    <source>
        <dbReference type="ARBA" id="ARBA00022832"/>
    </source>
</evidence>
<dbReference type="EMBL" id="ML170156">
    <property type="protein sequence ID" value="TDL29642.1"/>
    <property type="molecule type" value="Genomic_DNA"/>
</dbReference>
<comment type="subcellular location">
    <subcellularLocation>
        <location evidence="1">Cytoplasm</location>
    </subcellularLocation>
</comment>
<name>A0A4R5XFT0_9AGAM</name>
<evidence type="ECO:0000256" key="4">
    <source>
        <dbReference type="ARBA" id="ARBA00014923"/>
    </source>
</evidence>
<dbReference type="InterPro" id="IPR003140">
    <property type="entry name" value="PLipase/COase/thioEstase"/>
</dbReference>
<dbReference type="GO" id="GO:0006631">
    <property type="term" value="P:fatty acid metabolic process"/>
    <property type="evidence" value="ECO:0007669"/>
    <property type="project" value="UniProtKB-KW"/>
</dbReference>
<proteinExistence type="inferred from homology"/>
<evidence type="ECO:0000256" key="11">
    <source>
        <dbReference type="ARBA" id="ARBA00031195"/>
    </source>
</evidence>
<dbReference type="GO" id="GO:0005737">
    <property type="term" value="C:cytoplasm"/>
    <property type="evidence" value="ECO:0007669"/>
    <property type="project" value="UniProtKB-SubCell"/>
</dbReference>
<dbReference type="InterPro" id="IPR050565">
    <property type="entry name" value="LYPA1-2/EST-like"/>
</dbReference>
<dbReference type="GO" id="GO:0052689">
    <property type="term" value="F:carboxylic ester hydrolase activity"/>
    <property type="evidence" value="ECO:0007669"/>
    <property type="project" value="UniProtKB-KW"/>
</dbReference>
<accession>A0A4R5XFT0</accession>
<keyword evidence="14" id="KW-0812">Transmembrane</keyword>
<keyword evidence="14" id="KW-0472">Membrane</keyword>
<dbReference type="EC" id="3.1.2.22" evidence="3"/>
<evidence type="ECO:0000256" key="13">
    <source>
        <dbReference type="SAM" id="MobiDB-lite"/>
    </source>
</evidence>
<dbReference type="GO" id="GO:0008474">
    <property type="term" value="F:palmitoyl-(protein) hydrolase activity"/>
    <property type="evidence" value="ECO:0007669"/>
    <property type="project" value="UniProtKB-EC"/>
</dbReference>
<comment type="function">
    <text evidence="10">Hydrolyzes fatty acids from S-acylated cysteine residues in proteins with a strong preference for palmitoylated G-alpha proteins over other acyl substrates. Mediates the deacylation of G-alpha proteins such as GPA1 in vivo, but has weak or no activity toward palmitoylated Ras proteins. Has weak lysophospholipase activity in vitro; however such activity may not exist in vivo.</text>
</comment>
<protein>
    <recommendedName>
        <fullName evidence="4">Acyl-protein thioesterase 1</fullName>
        <ecNumber evidence="3">3.1.2.22</ecNumber>
    </recommendedName>
    <alternativeName>
        <fullName evidence="11">Palmitoyl-protein hydrolase</fullName>
    </alternativeName>
</protein>
<comment type="catalytic activity">
    <reaction evidence="12">
        <text>S-hexadecanoyl-L-cysteinyl-[protein] + H2O = L-cysteinyl-[protein] + hexadecanoate + H(+)</text>
        <dbReference type="Rhea" id="RHEA:19233"/>
        <dbReference type="Rhea" id="RHEA-COMP:10131"/>
        <dbReference type="Rhea" id="RHEA-COMP:11032"/>
        <dbReference type="ChEBI" id="CHEBI:7896"/>
        <dbReference type="ChEBI" id="CHEBI:15377"/>
        <dbReference type="ChEBI" id="CHEBI:15378"/>
        <dbReference type="ChEBI" id="CHEBI:29950"/>
        <dbReference type="ChEBI" id="CHEBI:74151"/>
        <dbReference type="EC" id="3.1.2.22"/>
    </reaction>
</comment>
<dbReference type="OrthoDB" id="2418081at2759"/>
<evidence type="ECO:0000259" key="15">
    <source>
        <dbReference type="Pfam" id="PF02230"/>
    </source>
</evidence>
<dbReference type="PANTHER" id="PTHR10655">
    <property type="entry name" value="LYSOPHOSPHOLIPASE-RELATED"/>
    <property type="match status" value="1"/>
</dbReference>